<evidence type="ECO:0000313" key="1">
    <source>
        <dbReference type="EMBL" id="PKC54771.1"/>
    </source>
</evidence>
<feature type="non-terminal residue" evidence="1">
    <location>
        <position position="1"/>
    </location>
</feature>
<reference evidence="1 2" key="1">
    <citation type="submission" date="2017-10" db="EMBL/GenBank/DDBJ databases">
        <title>Extensive intraspecific genome diversity in a model arbuscular mycorrhizal fungus.</title>
        <authorList>
            <person name="Chen E.C.H."/>
            <person name="Morin E."/>
            <person name="Baudet D."/>
            <person name="Noel J."/>
            <person name="Ndikumana S."/>
            <person name="Charron P."/>
            <person name="St-Onge C."/>
            <person name="Giorgi J."/>
            <person name="Grigoriev I.V."/>
            <person name="Roux C."/>
            <person name="Martin F.M."/>
            <person name="Corradi N."/>
        </authorList>
    </citation>
    <scope>NUCLEOTIDE SEQUENCE [LARGE SCALE GENOMIC DNA]</scope>
    <source>
        <strain evidence="1 2">A1</strain>
    </source>
</reference>
<dbReference type="VEuPathDB" id="FungiDB:FUN_024863"/>
<dbReference type="EMBL" id="LLXH01002992">
    <property type="protein sequence ID" value="PKC54771.1"/>
    <property type="molecule type" value="Genomic_DNA"/>
</dbReference>
<evidence type="ECO:0008006" key="3">
    <source>
        <dbReference type="Google" id="ProtNLM"/>
    </source>
</evidence>
<organism evidence="1 2">
    <name type="scientific">Rhizophagus irregularis</name>
    <dbReference type="NCBI Taxonomy" id="588596"/>
    <lineage>
        <taxon>Eukaryota</taxon>
        <taxon>Fungi</taxon>
        <taxon>Fungi incertae sedis</taxon>
        <taxon>Mucoromycota</taxon>
        <taxon>Glomeromycotina</taxon>
        <taxon>Glomeromycetes</taxon>
        <taxon>Glomerales</taxon>
        <taxon>Glomeraceae</taxon>
        <taxon>Rhizophagus</taxon>
    </lineage>
</organism>
<dbReference type="PANTHER" id="PTHR31511:SF12">
    <property type="entry name" value="RHO TERMINATION FACTOR N-TERMINAL DOMAIN-CONTAINING PROTEIN"/>
    <property type="match status" value="1"/>
</dbReference>
<proteinExistence type="predicted"/>
<accession>A0A2N0QUN5</accession>
<dbReference type="SUPFAM" id="SSF56672">
    <property type="entry name" value="DNA/RNA polymerases"/>
    <property type="match status" value="1"/>
</dbReference>
<gene>
    <name evidence="1" type="ORF">RhiirA1_403387</name>
</gene>
<dbReference type="VEuPathDB" id="FungiDB:FUN_025239"/>
<dbReference type="AlphaFoldDB" id="A0A2N0QUN5"/>
<sequence>QQNISKEDYEHAQKVWQTFEMKSFGEYHDLYLETDVLLLADVFMNYTIMCLQDDGLDPSHYVSAPGMFNDSLYKSSGAELKLMTDMDEYLMVEKGIRGGMTMASHRYAKANNLKCPDYDSSKPTTWILYEDMNALYSGAMTQYMPTEIIGKVGPEEVPDIQTIAPDAEIGYMPEVDLEVPAHLHNFFADYPLAPEKQIVPENWLSPYNERLVHDKAVGVENIQQLYMKFGVKVTKIHGALKIQQSPWMKEYIEENIRKRKIAKANGDEFGVMYYKLKNNAVFGKQMENVRKHMRVELLRTEEDKKIRRLASSPLFVGFKAFEGGITAVHMLKGTVTLNKPIYVGQAILDISKAMMYNFWYETEDIYKDRAERPDIFDLNYSGDLFLMKDETKGNPIGESVCLKPKMYSVLPAGHDPKTPETDADFEKELEEEEFRKSQGVKYWEKKHGIQKAKGVKKCVVKKELRHDKFLECLRTKKLTRHDMYGLRSYDHQIYLERVNKIGLNPYDNKRWILLDGIRTLPYGHWRIGLYKRLVASEIAPEEAEERAMKVRLRVKE</sequence>
<protein>
    <recommendedName>
        <fullName evidence="3">DNA-directed DNA polymerase</fullName>
    </recommendedName>
</protein>
<dbReference type="PANTHER" id="PTHR31511">
    <property type="entry name" value="PROTEIN CBG23764"/>
    <property type="match status" value="1"/>
</dbReference>
<name>A0A2N0QUN5_9GLOM</name>
<comment type="caution">
    <text evidence="1">The sequence shown here is derived from an EMBL/GenBank/DDBJ whole genome shotgun (WGS) entry which is preliminary data.</text>
</comment>
<reference evidence="1 2" key="2">
    <citation type="submission" date="2017-10" db="EMBL/GenBank/DDBJ databases">
        <title>Genome analyses suggest a sexual origin of heterokaryosis in a supposedly ancient asexual fungus.</title>
        <authorList>
            <person name="Corradi N."/>
            <person name="Sedzielewska K."/>
            <person name="Noel J."/>
            <person name="Charron P."/>
            <person name="Farinelli L."/>
            <person name="Marton T."/>
            <person name="Kruger M."/>
            <person name="Pelin A."/>
            <person name="Brachmann A."/>
            <person name="Corradi N."/>
        </authorList>
    </citation>
    <scope>NUCLEOTIDE SEQUENCE [LARGE SCALE GENOMIC DNA]</scope>
    <source>
        <strain evidence="1 2">A1</strain>
    </source>
</reference>
<evidence type="ECO:0000313" key="2">
    <source>
        <dbReference type="Proteomes" id="UP000232688"/>
    </source>
</evidence>
<dbReference type="VEuPathDB" id="FungiDB:RhiirA1_403387"/>
<dbReference type="Proteomes" id="UP000232688">
    <property type="component" value="Unassembled WGS sequence"/>
</dbReference>
<dbReference type="InterPro" id="IPR043502">
    <property type="entry name" value="DNA/RNA_pol_sf"/>
</dbReference>